<dbReference type="InterPro" id="IPR035979">
    <property type="entry name" value="RBD_domain_sf"/>
</dbReference>
<dbReference type="OrthoDB" id="336240at2759"/>
<dbReference type="AlphaFoldDB" id="A0A9P6KCW6"/>
<feature type="compositionally biased region" description="Basic and acidic residues" evidence="2">
    <location>
        <begin position="77"/>
        <end position="89"/>
    </location>
</feature>
<evidence type="ECO:0000256" key="1">
    <source>
        <dbReference type="PROSITE-ProRule" id="PRU00175"/>
    </source>
</evidence>
<accession>A0A9P6KCW6</accession>
<evidence type="ECO:0000313" key="5">
    <source>
        <dbReference type="Proteomes" id="UP000780801"/>
    </source>
</evidence>
<feature type="non-terminal residue" evidence="4">
    <location>
        <position position="1"/>
    </location>
</feature>
<keyword evidence="5" id="KW-1185">Reference proteome</keyword>
<feature type="compositionally biased region" description="Polar residues" evidence="2">
    <location>
        <begin position="342"/>
        <end position="358"/>
    </location>
</feature>
<feature type="domain" description="RING-type" evidence="3">
    <location>
        <begin position="286"/>
        <end position="331"/>
    </location>
</feature>
<evidence type="ECO:0000256" key="2">
    <source>
        <dbReference type="SAM" id="MobiDB-lite"/>
    </source>
</evidence>
<feature type="compositionally biased region" description="Low complexity" evidence="2">
    <location>
        <begin position="232"/>
        <end position="249"/>
    </location>
</feature>
<keyword evidence="1" id="KW-0862">Zinc</keyword>
<feature type="region of interest" description="Disordered" evidence="2">
    <location>
        <begin position="1"/>
        <end position="29"/>
    </location>
</feature>
<sequence length="978" mass="107399">MQMPTLQDNTSTHPAAPSDSLQDAPFSHPSALDIAHGMAFSMSGPALDIQPSLHSFVANKSGHGLLPTPTPAHARKSSLDSRRFTERGPQRPSQLSSSNSSSNLSDIAMSDDASTTISSLSSFSSQSAFGVSSSGFMPGVDIWGRQERSSPLSSQGTETSGSLRRRSDSDLPDLLSFNLDSLTLSSPANPLEAAALAPATSYATHRLVPTNLAGDYPDDQWSRLGRRPFTETPSPSLLLDSSSTQSSSFEDLDSSTRLPPFNNELYSSARAGPPVMSSGQAMNDLCGLCGVQAATALLGPCGHRVCNVCHRHEKHRSLRLYQSAVPLCPYCFHGMSTVSSTHTSRNLPPQLSRQGQTNVHRKQNGHQYLDQSYAIHRQRQYPQQHEQSYDTSDDGFSGAGQAINSWNGHVPSMRPQSGHPYYGIAHDAANKQTLTVHLDNSGATFYPVARPSQQRQQQQRYRPSQYQGVSTALGNFPQETQSEVTKGSLPLLTKHKFSQAYQPEYNSHPLVTNMGQHSHVAHSSHGRAVADGNPWQEMGVHDQSRAEDAQQSFLQQPQAHRQKWSARHQSAHNGPQQSRGNATTSISQLSLSILPDLPPNVPPLTPRTEAIKWAVIRVTNIPWDVSLLDMQAFFSGVPFPPEHLLSQNIHILMDRTTGKTFNSAYIELALTPQQAAIVAQSKNLKVLKGRLVTVELSNQDELMRSVFPKWAGDFAEGEPIIPGEQLGSIPAAKSQLLQGGNKGVMDHEQHGSTRDWNDVLGGALHVTPGLSPAYVGEIPKEMSTGVPGYDNGITVISSNGVMAPHTPPFVTRDEINAILVVCRNYKLHFSRKCAERPFENILTILAKYPWHQPYRVLPIHRDHIFELLKLSIESLRMHLNKEYNTIHPTLLLRMVRNAILIPSFTERQKSMVLHVAGCDCPEDLVPWITPPTPVELQRESPIPTSSHSQFEHGEMSQEQDAFADTEGADSRDSERQCG</sequence>
<dbReference type="Proteomes" id="UP000780801">
    <property type="component" value="Unassembled WGS sequence"/>
</dbReference>
<dbReference type="EMBL" id="JAABOA010002267">
    <property type="protein sequence ID" value="KAF9580122.1"/>
    <property type="molecule type" value="Genomic_DNA"/>
</dbReference>
<dbReference type="SUPFAM" id="SSF54928">
    <property type="entry name" value="RNA-binding domain, RBD"/>
    <property type="match status" value="1"/>
</dbReference>
<dbReference type="InterPro" id="IPR001841">
    <property type="entry name" value="Znf_RING"/>
</dbReference>
<feature type="compositionally biased region" description="Polar residues" evidence="2">
    <location>
        <begin position="380"/>
        <end position="390"/>
    </location>
</feature>
<feature type="region of interest" description="Disordered" evidence="2">
    <location>
        <begin position="342"/>
        <end position="362"/>
    </location>
</feature>
<protein>
    <recommendedName>
        <fullName evidence="3">RING-type domain-containing protein</fullName>
    </recommendedName>
</protein>
<feature type="compositionally biased region" description="Low complexity" evidence="2">
    <location>
        <begin position="93"/>
        <end position="107"/>
    </location>
</feature>
<feature type="region of interest" description="Disordered" evidence="2">
    <location>
        <begin position="232"/>
        <end position="255"/>
    </location>
</feature>
<feature type="region of interest" description="Disordered" evidence="2">
    <location>
        <begin position="517"/>
        <end position="584"/>
    </location>
</feature>
<feature type="region of interest" description="Disordered" evidence="2">
    <location>
        <begin position="60"/>
        <end position="107"/>
    </location>
</feature>
<dbReference type="PROSITE" id="PS50089">
    <property type="entry name" value="ZF_RING_2"/>
    <property type="match status" value="1"/>
</dbReference>
<feature type="compositionally biased region" description="Basic and acidic residues" evidence="2">
    <location>
        <begin position="968"/>
        <end position="978"/>
    </location>
</feature>
<feature type="compositionally biased region" description="Polar residues" evidence="2">
    <location>
        <begin position="571"/>
        <end position="584"/>
    </location>
</feature>
<evidence type="ECO:0000313" key="4">
    <source>
        <dbReference type="EMBL" id="KAF9580122.1"/>
    </source>
</evidence>
<feature type="compositionally biased region" description="Basic residues" evidence="2">
    <location>
        <begin position="560"/>
        <end position="570"/>
    </location>
</feature>
<proteinExistence type="predicted"/>
<feature type="region of interest" description="Disordered" evidence="2">
    <location>
        <begin position="380"/>
        <end position="412"/>
    </location>
</feature>
<dbReference type="Gene3D" id="3.30.70.330">
    <property type="match status" value="1"/>
</dbReference>
<feature type="compositionally biased region" description="Polar residues" evidence="2">
    <location>
        <begin position="1"/>
        <end position="13"/>
    </location>
</feature>
<feature type="compositionally biased region" description="Polar residues" evidence="2">
    <location>
        <begin position="549"/>
        <end position="559"/>
    </location>
</feature>
<organism evidence="4 5">
    <name type="scientific">Lunasporangiospora selenospora</name>
    <dbReference type="NCBI Taxonomy" id="979761"/>
    <lineage>
        <taxon>Eukaryota</taxon>
        <taxon>Fungi</taxon>
        <taxon>Fungi incertae sedis</taxon>
        <taxon>Mucoromycota</taxon>
        <taxon>Mortierellomycotina</taxon>
        <taxon>Mortierellomycetes</taxon>
        <taxon>Mortierellales</taxon>
        <taxon>Mortierellaceae</taxon>
        <taxon>Lunasporangiospora</taxon>
    </lineage>
</organism>
<reference evidence="4" key="1">
    <citation type="journal article" date="2020" name="Fungal Divers.">
        <title>Resolving the Mortierellaceae phylogeny through synthesis of multi-gene phylogenetics and phylogenomics.</title>
        <authorList>
            <person name="Vandepol N."/>
            <person name="Liber J."/>
            <person name="Desiro A."/>
            <person name="Na H."/>
            <person name="Kennedy M."/>
            <person name="Barry K."/>
            <person name="Grigoriev I.V."/>
            <person name="Miller A.N."/>
            <person name="O'Donnell K."/>
            <person name="Stajich J.E."/>
            <person name="Bonito G."/>
        </authorList>
    </citation>
    <scope>NUCLEOTIDE SEQUENCE</scope>
    <source>
        <strain evidence="4">KOD1015</strain>
    </source>
</reference>
<feature type="compositionally biased region" description="Polar residues" evidence="2">
    <location>
        <begin position="149"/>
        <end position="159"/>
    </location>
</feature>
<feature type="compositionally biased region" description="Basic and acidic residues" evidence="2">
    <location>
        <begin position="539"/>
        <end position="548"/>
    </location>
</feature>
<dbReference type="InterPro" id="IPR012677">
    <property type="entry name" value="Nucleotide-bd_a/b_plait_sf"/>
</dbReference>
<keyword evidence="1" id="KW-0863">Zinc-finger</keyword>
<dbReference type="GO" id="GO:0008270">
    <property type="term" value="F:zinc ion binding"/>
    <property type="evidence" value="ECO:0007669"/>
    <property type="project" value="UniProtKB-KW"/>
</dbReference>
<dbReference type="GO" id="GO:0003676">
    <property type="term" value="F:nucleic acid binding"/>
    <property type="evidence" value="ECO:0007669"/>
    <property type="project" value="InterPro"/>
</dbReference>
<evidence type="ECO:0000259" key="3">
    <source>
        <dbReference type="PROSITE" id="PS50089"/>
    </source>
</evidence>
<name>A0A9P6KCW6_9FUNG</name>
<keyword evidence="1" id="KW-0479">Metal-binding</keyword>
<gene>
    <name evidence="4" type="ORF">BGW38_003355</name>
</gene>
<comment type="caution">
    <text evidence="4">The sequence shown here is derived from an EMBL/GenBank/DDBJ whole genome shotgun (WGS) entry which is preliminary data.</text>
</comment>
<feature type="region of interest" description="Disordered" evidence="2">
    <location>
        <begin position="935"/>
        <end position="978"/>
    </location>
</feature>
<feature type="region of interest" description="Disordered" evidence="2">
    <location>
        <begin position="142"/>
        <end position="170"/>
    </location>
</feature>